<accession>A0ABY5X5Y0</accession>
<organism evidence="1 2">
    <name type="scientific">Erwinia pyrifoliae</name>
    <dbReference type="NCBI Taxonomy" id="79967"/>
    <lineage>
        <taxon>Bacteria</taxon>
        <taxon>Pseudomonadati</taxon>
        <taxon>Pseudomonadota</taxon>
        <taxon>Gammaproteobacteria</taxon>
        <taxon>Enterobacterales</taxon>
        <taxon>Erwiniaceae</taxon>
        <taxon>Erwinia</taxon>
    </lineage>
</organism>
<gene>
    <name evidence="1" type="ORF">NYP84_14335</name>
</gene>
<protein>
    <submittedName>
        <fullName evidence="1">DUF943 family protein</fullName>
    </submittedName>
</protein>
<reference evidence="1" key="1">
    <citation type="submission" date="2022-07" db="EMBL/GenBank/DDBJ databases">
        <title>Genetic diversity of Erwinia pyrifoliae.</title>
        <authorList>
            <person name="Park D.S."/>
            <person name="Ham H."/>
        </authorList>
    </citation>
    <scope>NUCLEOTIDE SEQUENCE</scope>
    <source>
        <strain evidence="1">CP201486</strain>
    </source>
</reference>
<dbReference type="Pfam" id="PF06092">
    <property type="entry name" value="DUF943"/>
    <property type="match status" value="1"/>
</dbReference>
<dbReference type="RefSeq" id="WP_259817706.1">
    <property type="nucleotide sequence ID" value="NZ_CP103445.1"/>
</dbReference>
<evidence type="ECO:0000313" key="2">
    <source>
        <dbReference type="Proteomes" id="UP001058553"/>
    </source>
</evidence>
<dbReference type="Proteomes" id="UP001058553">
    <property type="component" value="Chromosome"/>
</dbReference>
<keyword evidence="2" id="KW-1185">Reference proteome</keyword>
<name>A0ABY5X5Y0_ERWPY</name>
<proteinExistence type="predicted"/>
<dbReference type="InterPro" id="IPR010351">
    <property type="entry name" value="DUF943"/>
</dbReference>
<dbReference type="EMBL" id="CP103445">
    <property type="protein sequence ID" value="UWS32782.1"/>
    <property type="molecule type" value="Genomic_DNA"/>
</dbReference>
<sequence length="107" mass="12173">MPITKKGKLNWWLKNKENLGNEYHIFEAKNNFTVVVMNFGGYEKLPQGTRDGSTDDYTCFDDAKNKKCIYNDIAIVIRGSINGKMFINTGGKTYIQTAEGKVILQEK</sequence>
<evidence type="ECO:0000313" key="1">
    <source>
        <dbReference type="EMBL" id="UWS32782.1"/>
    </source>
</evidence>